<dbReference type="HOGENOM" id="CLU_1524019_0_0_5"/>
<dbReference type="Proteomes" id="UP000006830">
    <property type="component" value="Chromosome"/>
</dbReference>
<dbReference type="AlphaFoldDB" id="A8GMV5"/>
<name>A8GMV5_RICAH</name>
<dbReference type="STRING" id="293614.A1C_02115"/>
<sequence length="176" mass="18766">MNINAPMTLNRTFYTSVFSETINVNDDVIITQPTKASGAGNMNFNIAVDKSLTLSAPNSIQDGTGAWRVSFTFTGANSVLNIDGTNTTIRWAITNGANGTLNVNAGVTTATDSTVTPLQKTNITDNTTFNIDSVNSNMNLLNNRTSIAFKGASSELDLINTGNADKQFTLYSNLNP</sequence>
<protein>
    <submittedName>
        <fullName evidence="1">Cell surface antigen-like protein Sca7</fullName>
    </submittedName>
</protein>
<organism evidence="1 2">
    <name type="scientific">Rickettsia akari (strain Hartford)</name>
    <dbReference type="NCBI Taxonomy" id="293614"/>
    <lineage>
        <taxon>Bacteria</taxon>
        <taxon>Pseudomonadati</taxon>
        <taxon>Pseudomonadota</taxon>
        <taxon>Alphaproteobacteria</taxon>
        <taxon>Rickettsiales</taxon>
        <taxon>Rickettsiaceae</taxon>
        <taxon>Rickettsieae</taxon>
        <taxon>Rickettsia</taxon>
        <taxon>spotted fever group</taxon>
    </lineage>
</organism>
<accession>A8GMV5</accession>
<keyword evidence="2" id="KW-1185">Reference proteome</keyword>
<gene>
    <name evidence="1" type="ordered locus">A1C_02115</name>
</gene>
<evidence type="ECO:0000313" key="1">
    <source>
        <dbReference type="EMBL" id="ABV74730.1"/>
    </source>
</evidence>
<proteinExistence type="predicted"/>
<evidence type="ECO:0000313" key="2">
    <source>
        <dbReference type="Proteomes" id="UP000006830"/>
    </source>
</evidence>
<reference evidence="1" key="1">
    <citation type="submission" date="2007-09" db="EMBL/GenBank/DDBJ databases">
        <title>Complete Genome Sequence of Rickettsia akari.</title>
        <authorList>
            <person name="Madan A."/>
            <person name="Fahey J."/>
            <person name="Helton E."/>
            <person name="Ketteman M."/>
            <person name="Madan A."/>
            <person name="Rodrigues S."/>
            <person name="Sanchez A."/>
            <person name="Whiting M."/>
            <person name="Dasch G."/>
            <person name="Eremeeva M."/>
        </authorList>
    </citation>
    <scope>NUCLEOTIDE SEQUENCE</scope>
    <source>
        <strain evidence="1">Hartford</strain>
    </source>
</reference>
<dbReference type="KEGG" id="rak:A1C_02115"/>
<dbReference type="EMBL" id="CP000847">
    <property type="protein sequence ID" value="ABV74730.1"/>
    <property type="molecule type" value="Genomic_DNA"/>
</dbReference>